<evidence type="ECO:0008006" key="4">
    <source>
        <dbReference type="Google" id="ProtNLM"/>
    </source>
</evidence>
<keyword evidence="3" id="KW-1185">Reference proteome</keyword>
<name>A0A561SRG0_9PSEU</name>
<proteinExistence type="predicted"/>
<organism evidence="2 3">
    <name type="scientific">Pseudonocardia hierapolitana</name>
    <dbReference type="NCBI Taxonomy" id="1128676"/>
    <lineage>
        <taxon>Bacteria</taxon>
        <taxon>Bacillati</taxon>
        <taxon>Actinomycetota</taxon>
        <taxon>Actinomycetes</taxon>
        <taxon>Pseudonocardiales</taxon>
        <taxon>Pseudonocardiaceae</taxon>
        <taxon>Pseudonocardia</taxon>
    </lineage>
</organism>
<evidence type="ECO:0000313" key="3">
    <source>
        <dbReference type="Proteomes" id="UP000321261"/>
    </source>
</evidence>
<evidence type="ECO:0000256" key="1">
    <source>
        <dbReference type="SAM" id="SignalP"/>
    </source>
</evidence>
<feature type="signal peptide" evidence="1">
    <location>
        <begin position="1"/>
        <end position="20"/>
    </location>
</feature>
<reference evidence="2 3" key="1">
    <citation type="submission" date="2019-06" db="EMBL/GenBank/DDBJ databases">
        <title>Sequencing the genomes of 1000 actinobacteria strains.</title>
        <authorList>
            <person name="Klenk H.-P."/>
        </authorList>
    </citation>
    <scope>NUCLEOTIDE SEQUENCE [LARGE SCALE GENOMIC DNA]</scope>
    <source>
        <strain evidence="2 3">DSM 45671</strain>
    </source>
</reference>
<dbReference type="EMBL" id="VIWU01000001">
    <property type="protein sequence ID" value="TWF77447.1"/>
    <property type="molecule type" value="Genomic_DNA"/>
</dbReference>
<evidence type="ECO:0000313" key="2">
    <source>
        <dbReference type="EMBL" id="TWF77447.1"/>
    </source>
</evidence>
<accession>A0A561SRG0</accession>
<dbReference type="Proteomes" id="UP000321261">
    <property type="component" value="Unassembled WGS sequence"/>
</dbReference>
<keyword evidence="1" id="KW-0732">Signal</keyword>
<gene>
    <name evidence="2" type="ORF">FHX44_113356</name>
</gene>
<dbReference type="AlphaFoldDB" id="A0A561SRG0"/>
<protein>
    <recommendedName>
        <fullName evidence="4">Integral membrane protein</fullName>
    </recommendedName>
</protein>
<sequence length="160" mass="16122">MLRGAVLAGFSALLAAVGHAAGGGTLPDLAVLVPVLPLLAWTFTGTASRCRSLVGTTGVLAVGQFVLHNAIELLHPSHPGSSMLATHAVATVVTALALRHADRGAAALTAALRRVLPRRTAPPPADRPLPTLAVPGPAVPARLARAFAVADARRGPPVAC</sequence>
<feature type="chain" id="PRO_5039531387" description="Integral membrane protein" evidence="1">
    <location>
        <begin position="21"/>
        <end position="160"/>
    </location>
</feature>
<comment type="caution">
    <text evidence="2">The sequence shown here is derived from an EMBL/GenBank/DDBJ whole genome shotgun (WGS) entry which is preliminary data.</text>
</comment>